<organism evidence="2 3">
    <name type="scientific">Limnospira platensis NIES-46</name>
    <dbReference type="NCBI Taxonomy" id="1236695"/>
    <lineage>
        <taxon>Bacteria</taxon>
        <taxon>Bacillati</taxon>
        <taxon>Cyanobacteriota</taxon>
        <taxon>Cyanophyceae</taxon>
        <taxon>Oscillatoriophycideae</taxon>
        <taxon>Oscillatoriales</taxon>
        <taxon>Sirenicapillariaceae</taxon>
        <taxon>Limnospira</taxon>
    </lineage>
</organism>
<gene>
    <name evidence="2" type="ORF">NIES46_04600</name>
</gene>
<evidence type="ECO:0000313" key="2">
    <source>
        <dbReference type="EMBL" id="GCE92420.1"/>
    </source>
</evidence>
<reference evidence="2 3" key="1">
    <citation type="journal article" date="2019" name="J Genomics">
        <title>The Draft Genome of a Hydrogen-producing Cyanobacterium, Arthrospira platensis NIES-46.</title>
        <authorList>
            <person name="Suzuki S."/>
            <person name="Yamaguchi H."/>
            <person name="Kawachi M."/>
        </authorList>
    </citation>
    <scope>NUCLEOTIDE SEQUENCE [LARGE SCALE GENOMIC DNA]</scope>
    <source>
        <strain evidence="2 3">NIES-46</strain>
    </source>
</reference>
<feature type="signal peptide" evidence="1">
    <location>
        <begin position="1"/>
        <end position="19"/>
    </location>
</feature>
<accession>A0A5M3T3G2</accession>
<evidence type="ECO:0000256" key="1">
    <source>
        <dbReference type="SAM" id="SignalP"/>
    </source>
</evidence>
<proteinExistence type="predicted"/>
<protein>
    <submittedName>
        <fullName evidence="2">Uncharacterized protein</fullName>
    </submittedName>
</protein>
<sequence>MKKIIVLLGLVASTGGGLALVSDVAAISSPNSPAWKSFNNHGLVVQSGYEGTNEDGDRESVGTSM</sequence>
<comment type="caution">
    <text evidence="2">The sequence shown here is derived from an EMBL/GenBank/DDBJ whole genome shotgun (WGS) entry which is preliminary data.</text>
</comment>
<evidence type="ECO:0000313" key="3">
    <source>
        <dbReference type="Proteomes" id="UP000326169"/>
    </source>
</evidence>
<dbReference type="EMBL" id="BIMW01000015">
    <property type="protein sequence ID" value="GCE92420.1"/>
    <property type="molecule type" value="Genomic_DNA"/>
</dbReference>
<keyword evidence="1" id="KW-0732">Signal</keyword>
<name>A0A5M3T3G2_LIMPL</name>
<keyword evidence="3" id="KW-1185">Reference proteome</keyword>
<dbReference type="Proteomes" id="UP000326169">
    <property type="component" value="Unassembled WGS sequence"/>
</dbReference>
<feature type="chain" id="PRO_5045035088" evidence="1">
    <location>
        <begin position="20"/>
        <end position="65"/>
    </location>
</feature>